<evidence type="ECO:0000256" key="1">
    <source>
        <dbReference type="SAM" id="Phobius"/>
    </source>
</evidence>
<dbReference type="AlphaFoldDB" id="A0A395W848"/>
<reference evidence="2 3" key="1">
    <citation type="submission" date="2018-08" db="EMBL/GenBank/DDBJ databases">
        <title>A genome reference for cultivated species of the human gut microbiota.</title>
        <authorList>
            <person name="Zou Y."/>
            <person name="Xue W."/>
            <person name="Luo G."/>
        </authorList>
    </citation>
    <scope>NUCLEOTIDE SEQUENCE [LARGE SCALE GENOMIC DNA]</scope>
    <source>
        <strain evidence="2 3">AF15-20</strain>
    </source>
</reference>
<proteinExistence type="predicted"/>
<feature type="transmembrane region" description="Helical" evidence="1">
    <location>
        <begin position="43"/>
        <end position="62"/>
    </location>
</feature>
<keyword evidence="1" id="KW-1133">Transmembrane helix</keyword>
<dbReference type="Proteomes" id="UP000265489">
    <property type="component" value="Unassembled WGS sequence"/>
</dbReference>
<sequence length="260" mass="31251">MKTLEKMSLSQNAQQIISYTFYILFAGYSIYKIIQTEFISTKILFIILLIIILGISLYSEYLKHLYRKAIKTIAYDLNPEKANEQFNELLKKDVFHAYKNDKKIFDTLYYIDQMQYKKCLEHIEENSKFFHSSIDQLLIYHHTKFYCSFMLNDLECTKQEYNKLERMRNTKIKGAKVSPLFNWEFMDAIYLISRKDYKQSYNVFKSVNTDNMNPREKVQYYYQFGLLCNKIKEKNLYNNYKNKIINLKGLSNTCKKGEIL</sequence>
<organism evidence="2 3">
    <name type="scientific">Holdemanella biformis</name>
    <dbReference type="NCBI Taxonomy" id="1735"/>
    <lineage>
        <taxon>Bacteria</taxon>
        <taxon>Bacillati</taxon>
        <taxon>Bacillota</taxon>
        <taxon>Erysipelotrichia</taxon>
        <taxon>Erysipelotrichales</taxon>
        <taxon>Erysipelotrichaceae</taxon>
        <taxon>Holdemanella</taxon>
    </lineage>
</organism>
<comment type="caution">
    <text evidence="2">The sequence shown here is derived from an EMBL/GenBank/DDBJ whole genome shotgun (WGS) entry which is preliminary data.</text>
</comment>
<name>A0A395W848_9FIRM</name>
<keyword evidence="1" id="KW-0472">Membrane</keyword>
<gene>
    <name evidence="2" type="ORF">DWW32_12290</name>
</gene>
<keyword evidence="1" id="KW-0812">Transmembrane</keyword>
<feature type="transmembrane region" description="Helical" evidence="1">
    <location>
        <begin position="12"/>
        <end position="31"/>
    </location>
</feature>
<dbReference type="RefSeq" id="WP_118325945.1">
    <property type="nucleotide sequence ID" value="NZ_QRYH01000037.1"/>
</dbReference>
<evidence type="ECO:0000313" key="2">
    <source>
        <dbReference type="EMBL" id="RGU89048.1"/>
    </source>
</evidence>
<protein>
    <submittedName>
        <fullName evidence="2">Uncharacterized protein</fullName>
    </submittedName>
</protein>
<accession>A0A395W848</accession>
<dbReference type="EMBL" id="QRYQ01000036">
    <property type="protein sequence ID" value="RGU89048.1"/>
    <property type="molecule type" value="Genomic_DNA"/>
</dbReference>
<dbReference type="GeneID" id="66580699"/>
<evidence type="ECO:0000313" key="3">
    <source>
        <dbReference type="Proteomes" id="UP000265489"/>
    </source>
</evidence>